<name>A0ABU7G6K8_9ALTE</name>
<feature type="transmembrane region" description="Helical" evidence="1">
    <location>
        <begin position="49"/>
        <end position="65"/>
    </location>
</feature>
<reference evidence="2 3" key="2">
    <citation type="submission" date="2023-12" db="EMBL/GenBank/DDBJ databases">
        <authorList>
            <consortium name="Cladostephus spongiosus"/>
            <person name="Lorente B."/>
            <person name="Cabral C."/>
            <person name="Frias J."/>
            <person name="Faria J."/>
            <person name="Toubarro D."/>
        </authorList>
    </citation>
    <scope>NUCLEOTIDE SEQUENCE [LARGE SCALE GENOMIC DNA]</scope>
    <source>
        <strain evidence="2 3">ZMCS4</strain>
    </source>
</reference>
<evidence type="ECO:0000313" key="2">
    <source>
        <dbReference type="EMBL" id="MEE1675043.1"/>
    </source>
</evidence>
<evidence type="ECO:0000313" key="3">
    <source>
        <dbReference type="Proteomes" id="UP001310248"/>
    </source>
</evidence>
<sequence>MLLGALRSLLLTLWRFSIIYSSIVIAWLYCRIMNLDFEIVDTGTNQHKTIIVGLYLVYLGLWWWLNPYVVRNRRH</sequence>
<dbReference type="Proteomes" id="UP001310248">
    <property type="component" value="Unassembled WGS sequence"/>
</dbReference>
<dbReference type="RefSeq" id="WP_329776038.1">
    <property type="nucleotide sequence ID" value="NZ_JAYDYW010000011.1"/>
</dbReference>
<organism evidence="2 3">
    <name type="scientific">Agarivorans aestuarii</name>
    <dbReference type="NCBI Taxonomy" id="1563703"/>
    <lineage>
        <taxon>Bacteria</taxon>
        <taxon>Pseudomonadati</taxon>
        <taxon>Pseudomonadota</taxon>
        <taxon>Gammaproteobacteria</taxon>
        <taxon>Alteromonadales</taxon>
        <taxon>Alteromonadaceae</taxon>
        <taxon>Agarivorans</taxon>
    </lineage>
</organism>
<accession>A0ABU7G6K8</accession>
<keyword evidence="1" id="KW-1133">Transmembrane helix</keyword>
<protein>
    <submittedName>
        <fullName evidence="2">Uncharacterized protein</fullName>
    </submittedName>
</protein>
<feature type="transmembrane region" description="Helical" evidence="1">
    <location>
        <begin position="12"/>
        <end position="29"/>
    </location>
</feature>
<reference evidence="3" key="1">
    <citation type="submission" date="2023-07" db="EMBL/GenBank/DDBJ databases">
        <title>Draft genome sequence of Agarivorans aestuarii strain ZMCS4, a CAZymes producing bacteria isolated from the marine brown algae Clodostephus spongiosus.</title>
        <authorList>
            <person name="Lorente B."/>
            <person name="Cabral C."/>
            <person name="Frias J."/>
            <person name="Faria J."/>
            <person name="Toubarro D."/>
        </authorList>
    </citation>
    <scope>NUCLEOTIDE SEQUENCE [LARGE SCALE GENOMIC DNA]</scope>
    <source>
        <strain evidence="3">ZMCS4</strain>
    </source>
</reference>
<comment type="caution">
    <text evidence="2">The sequence shown here is derived from an EMBL/GenBank/DDBJ whole genome shotgun (WGS) entry which is preliminary data.</text>
</comment>
<evidence type="ECO:0000256" key="1">
    <source>
        <dbReference type="SAM" id="Phobius"/>
    </source>
</evidence>
<dbReference type="EMBL" id="JAYDYW010000011">
    <property type="protein sequence ID" value="MEE1675043.1"/>
    <property type="molecule type" value="Genomic_DNA"/>
</dbReference>
<keyword evidence="1" id="KW-0812">Transmembrane</keyword>
<keyword evidence="3" id="KW-1185">Reference proteome</keyword>
<keyword evidence="1" id="KW-0472">Membrane</keyword>
<proteinExistence type="predicted"/>
<gene>
    <name evidence="2" type="ORF">SNR37_000365</name>
</gene>